<comment type="cofactor">
    <cofactor evidence="1">
        <name>pyridoxal 5'-phosphate</name>
        <dbReference type="ChEBI" id="CHEBI:597326"/>
    </cofactor>
</comment>
<keyword evidence="3" id="KW-0808">Transferase</keyword>
<evidence type="ECO:0000256" key="2">
    <source>
        <dbReference type="ARBA" id="ARBA00009320"/>
    </source>
</evidence>
<dbReference type="InterPro" id="IPR050571">
    <property type="entry name" value="Class-IV_PLP-Dep_Aminotrnsfr"/>
</dbReference>
<name>A0ABS5PKI7_9FIRM</name>
<sequence length="281" mass="31847">MAEALWLYVDGELTTKFPDDIWECPPVYEVIRLMEGTPLFFDDHLTRLEHSLDLVSADYDVSSEKLYRRIRHLAQVNGITAQNIRLEIGKIAGKSAWQERLYLVPSYYPEVLQYQMGIKTVTTEIVRSMPHAKIVNTAYVEHINQVKSATGAFEVIIMNKAHKIAEGSKSNLFFVKGNTLYSAKSEDILMGITRRRLLTLAAKMGLNVIESDLYLEDIAAFEACFISGTSIHILPIAQIDNAVFESAAHPTIKALIEKFGETVHQSIEETRRLYEHNEEAI</sequence>
<accession>A0ABS5PKI7</accession>
<dbReference type="RefSeq" id="WP_213235471.1">
    <property type="nucleotide sequence ID" value="NZ_JAHBCL010000004.1"/>
</dbReference>
<dbReference type="InterPro" id="IPR043131">
    <property type="entry name" value="BCAT-like_N"/>
</dbReference>
<dbReference type="SUPFAM" id="SSF56752">
    <property type="entry name" value="D-aminoacid aminotransferase-like PLP-dependent enzymes"/>
    <property type="match status" value="1"/>
</dbReference>
<protein>
    <submittedName>
        <fullName evidence="3">Aminotransferase class IV</fullName>
    </submittedName>
</protein>
<dbReference type="InterPro" id="IPR043132">
    <property type="entry name" value="BCAT-like_C"/>
</dbReference>
<organism evidence="3 4">
    <name type="scientific">Fusibacter paucivorans</name>
    <dbReference type="NCBI Taxonomy" id="76009"/>
    <lineage>
        <taxon>Bacteria</taxon>
        <taxon>Bacillati</taxon>
        <taxon>Bacillota</taxon>
        <taxon>Clostridia</taxon>
        <taxon>Eubacteriales</taxon>
        <taxon>Eubacteriales Family XII. Incertae Sedis</taxon>
        <taxon>Fusibacter</taxon>
    </lineage>
</organism>
<dbReference type="InterPro" id="IPR036038">
    <property type="entry name" value="Aminotransferase-like"/>
</dbReference>
<comment type="caution">
    <text evidence="3">The sequence shown here is derived from an EMBL/GenBank/DDBJ whole genome shotgun (WGS) entry which is preliminary data.</text>
</comment>
<dbReference type="Pfam" id="PF01063">
    <property type="entry name" value="Aminotran_4"/>
    <property type="match status" value="1"/>
</dbReference>
<evidence type="ECO:0000313" key="3">
    <source>
        <dbReference type="EMBL" id="MBS7525685.1"/>
    </source>
</evidence>
<dbReference type="PANTHER" id="PTHR42743:SF11">
    <property type="entry name" value="AMINODEOXYCHORISMATE LYASE"/>
    <property type="match status" value="1"/>
</dbReference>
<dbReference type="PANTHER" id="PTHR42743">
    <property type="entry name" value="AMINO-ACID AMINOTRANSFERASE"/>
    <property type="match status" value="1"/>
</dbReference>
<proteinExistence type="inferred from homology"/>
<evidence type="ECO:0000313" key="4">
    <source>
        <dbReference type="Proteomes" id="UP000746471"/>
    </source>
</evidence>
<reference evidence="3 4" key="1">
    <citation type="submission" date="2021-05" db="EMBL/GenBank/DDBJ databases">
        <title>Fusibacter ferrireducens sp. nov., an anaerobic, sulfur- and Fe-reducing bacterium isolated from the mangrove sediment.</title>
        <authorList>
            <person name="Qiu D."/>
        </authorList>
    </citation>
    <scope>NUCLEOTIDE SEQUENCE [LARGE SCALE GENOMIC DNA]</scope>
    <source>
        <strain evidence="3 4">DSM 12116</strain>
    </source>
</reference>
<evidence type="ECO:0000256" key="1">
    <source>
        <dbReference type="ARBA" id="ARBA00001933"/>
    </source>
</evidence>
<dbReference type="InterPro" id="IPR001544">
    <property type="entry name" value="Aminotrans_IV"/>
</dbReference>
<keyword evidence="4" id="KW-1185">Reference proteome</keyword>
<dbReference type="Proteomes" id="UP000746471">
    <property type="component" value="Unassembled WGS sequence"/>
</dbReference>
<dbReference type="Gene3D" id="3.30.470.10">
    <property type="match status" value="1"/>
</dbReference>
<dbReference type="Gene3D" id="3.20.10.10">
    <property type="entry name" value="D-amino Acid Aminotransferase, subunit A, domain 2"/>
    <property type="match status" value="1"/>
</dbReference>
<gene>
    <name evidence="3" type="ORF">KHM83_03235</name>
</gene>
<dbReference type="GO" id="GO:0008483">
    <property type="term" value="F:transaminase activity"/>
    <property type="evidence" value="ECO:0007669"/>
    <property type="project" value="UniProtKB-KW"/>
</dbReference>
<dbReference type="EMBL" id="JAHBCL010000004">
    <property type="protein sequence ID" value="MBS7525685.1"/>
    <property type="molecule type" value="Genomic_DNA"/>
</dbReference>
<keyword evidence="3" id="KW-0032">Aminotransferase</keyword>
<comment type="similarity">
    <text evidence="2">Belongs to the class-IV pyridoxal-phosphate-dependent aminotransferase family.</text>
</comment>
<dbReference type="CDD" id="cd00449">
    <property type="entry name" value="PLPDE_IV"/>
    <property type="match status" value="1"/>
</dbReference>